<organism evidence="2 3">
    <name type="scientific">Pseudoalteromonas phenolica</name>
    <dbReference type="NCBI Taxonomy" id="161398"/>
    <lineage>
        <taxon>Bacteria</taxon>
        <taxon>Pseudomonadati</taxon>
        <taxon>Pseudomonadota</taxon>
        <taxon>Gammaproteobacteria</taxon>
        <taxon>Alteromonadales</taxon>
        <taxon>Pseudoalteromonadaceae</taxon>
        <taxon>Pseudoalteromonas</taxon>
    </lineage>
</organism>
<evidence type="ECO:0000313" key="2">
    <source>
        <dbReference type="EMBL" id="ALO42774.1"/>
    </source>
</evidence>
<feature type="signal peptide" evidence="1">
    <location>
        <begin position="1"/>
        <end position="17"/>
    </location>
</feature>
<reference evidence="2 3" key="1">
    <citation type="submission" date="2015-11" db="EMBL/GenBank/DDBJ databases">
        <authorList>
            <person name="Zhang Y."/>
            <person name="Guo Z."/>
        </authorList>
    </citation>
    <scope>NUCLEOTIDE SEQUENCE [LARGE SCALE GENOMIC DNA]</scope>
    <source>
        <strain evidence="2 3">KCTC 12086</strain>
    </source>
</reference>
<dbReference type="PATRIC" id="fig|161398.10.peg.2323"/>
<feature type="chain" id="PRO_5006600974" evidence="1">
    <location>
        <begin position="18"/>
        <end position="133"/>
    </location>
</feature>
<dbReference type="EMBL" id="CP013187">
    <property type="protein sequence ID" value="ALO42774.1"/>
    <property type="molecule type" value="Genomic_DNA"/>
</dbReference>
<keyword evidence="1" id="KW-0732">Signal</keyword>
<dbReference type="RefSeq" id="WP_128724471.1">
    <property type="nucleotide sequence ID" value="NZ_CP013187.1"/>
</dbReference>
<evidence type="ECO:0000256" key="1">
    <source>
        <dbReference type="SAM" id="SignalP"/>
    </source>
</evidence>
<proteinExistence type="predicted"/>
<dbReference type="AlphaFoldDB" id="A0A0S2K3A4"/>
<accession>A0A0S2K3A4</accession>
<protein>
    <submittedName>
        <fullName evidence="2">Uncharacterized protein</fullName>
    </submittedName>
</protein>
<sequence>MRITLLFLFFVSFTSLAETFVCDPHPEWPNDRKFKAKIEVSEVGDGLEAKLIDINLSEPWPLTKQCDSPLMIANKKMKGWPQGRVAKFWLPNDKECSFMIYLTLGGDEPAMLSPRRTNKSFGEKPYLARCTPI</sequence>
<dbReference type="OrthoDB" id="598113at2"/>
<dbReference type="Proteomes" id="UP000061457">
    <property type="component" value="Chromosome I"/>
</dbReference>
<gene>
    <name evidence="2" type="ORF">PP2015_2277</name>
</gene>
<evidence type="ECO:0000313" key="3">
    <source>
        <dbReference type="Proteomes" id="UP000061457"/>
    </source>
</evidence>
<dbReference type="KEGG" id="pphe:PP2015_2277"/>
<name>A0A0S2K3A4_9GAMM</name>
<keyword evidence="3" id="KW-1185">Reference proteome</keyword>